<dbReference type="InterPro" id="IPR000983">
    <property type="entry name" value="Bac_GSPG_pilin"/>
</dbReference>
<evidence type="ECO:0000313" key="2">
    <source>
        <dbReference type="EMBL" id="MFA9480029.1"/>
    </source>
</evidence>
<dbReference type="RefSeq" id="WP_425346954.1">
    <property type="nucleotide sequence ID" value="NZ_JBGUBD010000014.1"/>
</dbReference>
<dbReference type="InterPro" id="IPR045584">
    <property type="entry name" value="Pilin-like"/>
</dbReference>
<protein>
    <submittedName>
        <fullName evidence="2">Prepilin-type N-terminal cleavage/methylation domain-containing protein</fullName>
    </submittedName>
</protein>
<dbReference type="SUPFAM" id="SSF54523">
    <property type="entry name" value="Pili subunits"/>
    <property type="match status" value="1"/>
</dbReference>
<evidence type="ECO:0000256" key="1">
    <source>
        <dbReference type="ARBA" id="ARBA00022481"/>
    </source>
</evidence>
<dbReference type="Proteomes" id="UP001575105">
    <property type="component" value="Unassembled WGS sequence"/>
</dbReference>
<evidence type="ECO:0000313" key="3">
    <source>
        <dbReference type="Proteomes" id="UP001575105"/>
    </source>
</evidence>
<dbReference type="Gene3D" id="3.30.700.10">
    <property type="entry name" value="Glycoprotein, Type 4 Pilin"/>
    <property type="match status" value="1"/>
</dbReference>
<dbReference type="PRINTS" id="PR00813">
    <property type="entry name" value="BCTERIALGSPG"/>
</dbReference>
<name>A0ABV4UAV8_9BACT</name>
<gene>
    <name evidence="2" type="ORF">ACERK3_17260</name>
</gene>
<dbReference type="PROSITE" id="PS00409">
    <property type="entry name" value="PROKAR_NTER_METHYL"/>
    <property type="match status" value="1"/>
</dbReference>
<dbReference type="EMBL" id="JBGUBD010000014">
    <property type="protein sequence ID" value="MFA9480029.1"/>
    <property type="molecule type" value="Genomic_DNA"/>
</dbReference>
<keyword evidence="1" id="KW-0488">Methylation</keyword>
<dbReference type="NCBIfam" id="TIGR02532">
    <property type="entry name" value="IV_pilin_GFxxxE"/>
    <property type="match status" value="1"/>
</dbReference>
<accession>A0ABV4UAV8</accession>
<keyword evidence="3" id="KW-1185">Reference proteome</keyword>
<dbReference type="InterPro" id="IPR012902">
    <property type="entry name" value="N_methyl_site"/>
</dbReference>
<comment type="caution">
    <text evidence="2">The sequence shown here is derived from an EMBL/GenBank/DDBJ whole genome shotgun (WGS) entry which is preliminary data.</text>
</comment>
<dbReference type="PANTHER" id="PTHR30093">
    <property type="entry name" value="GENERAL SECRETION PATHWAY PROTEIN G"/>
    <property type="match status" value="1"/>
</dbReference>
<dbReference type="Pfam" id="PF07963">
    <property type="entry name" value="N_methyl"/>
    <property type="match status" value="1"/>
</dbReference>
<sequence length="243" mass="27112">MRREKGFTLIELLVVISITSLLIAILLPALSAARRSAQAIECMSKLRQIGIGMQVYSFDHDDYFPPARFEYLGTTNYYWAHMLDRREYFPAGADWENHLCPQAPNKGRTGLFGFPGWNWWFTSYGYNIHYVGGSYFESGVSNDTPAKTMQIRNPSTTLVLADASSANATGYFADEYTGYNHIWSTSTIANSGRPDPRHSDAANIAWADGHASAVKSPTGQWQGLYEEGVLGNPNYAGNAWDRN</sequence>
<reference evidence="2 3" key="1">
    <citation type="submission" date="2024-08" db="EMBL/GenBank/DDBJ databases">
        <title>Whole-genome sequencing of halo(alkali)philic microorganisms from hypersaline lakes.</title>
        <authorList>
            <person name="Sorokin D.Y."/>
            <person name="Merkel A.Y."/>
            <person name="Messina E."/>
            <person name="Yakimov M."/>
        </authorList>
    </citation>
    <scope>NUCLEOTIDE SEQUENCE [LARGE SCALE GENOMIC DNA]</scope>
    <source>
        <strain evidence="2 3">AB-hyl4</strain>
    </source>
</reference>
<organism evidence="2 3">
    <name type="scientific">Natronomicrosphaera hydrolytica</name>
    <dbReference type="NCBI Taxonomy" id="3242702"/>
    <lineage>
        <taxon>Bacteria</taxon>
        <taxon>Pseudomonadati</taxon>
        <taxon>Planctomycetota</taxon>
        <taxon>Phycisphaerae</taxon>
        <taxon>Phycisphaerales</taxon>
        <taxon>Phycisphaeraceae</taxon>
        <taxon>Natronomicrosphaera</taxon>
    </lineage>
</organism>
<proteinExistence type="predicted"/>